<reference evidence="2" key="1">
    <citation type="journal article" date="2023" name="Front. Plant Sci.">
        <title>Chromosomal-level genome assembly of Melastoma candidum provides insights into trichome evolution.</title>
        <authorList>
            <person name="Zhong Y."/>
            <person name="Wu W."/>
            <person name="Sun C."/>
            <person name="Zou P."/>
            <person name="Liu Y."/>
            <person name="Dai S."/>
            <person name="Zhou R."/>
        </authorList>
    </citation>
    <scope>NUCLEOTIDE SEQUENCE [LARGE SCALE GENOMIC DNA]</scope>
</reference>
<accession>A0ACB9NTA3</accession>
<sequence length="107" mass="12207">MCDNMTPFNLPILFYCPCSDLPFLSSWIIVVDRVGFAFASYQIFLHLPELATLRRMSEAVPVKINTKAYCRPHPAKNCACQKSIGCNPCWAHSLLDTYTWNKDLLGY</sequence>
<dbReference type="EMBL" id="CM042886">
    <property type="protein sequence ID" value="KAI4339865.1"/>
    <property type="molecule type" value="Genomic_DNA"/>
</dbReference>
<protein>
    <submittedName>
        <fullName evidence="1">Uncharacterized protein</fullName>
    </submittedName>
</protein>
<evidence type="ECO:0000313" key="2">
    <source>
        <dbReference type="Proteomes" id="UP001057402"/>
    </source>
</evidence>
<dbReference type="Proteomes" id="UP001057402">
    <property type="component" value="Chromosome 7"/>
</dbReference>
<organism evidence="1 2">
    <name type="scientific">Melastoma candidum</name>
    <dbReference type="NCBI Taxonomy" id="119954"/>
    <lineage>
        <taxon>Eukaryota</taxon>
        <taxon>Viridiplantae</taxon>
        <taxon>Streptophyta</taxon>
        <taxon>Embryophyta</taxon>
        <taxon>Tracheophyta</taxon>
        <taxon>Spermatophyta</taxon>
        <taxon>Magnoliopsida</taxon>
        <taxon>eudicotyledons</taxon>
        <taxon>Gunneridae</taxon>
        <taxon>Pentapetalae</taxon>
        <taxon>rosids</taxon>
        <taxon>malvids</taxon>
        <taxon>Myrtales</taxon>
        <taxon>Melastomataceae</taxon>
        <taxon>Melastomatoideae</taxon>
        <taxon>Melastomateae</taxon>
        <taxon>Melastoma</taxon>
    </lineage>
</organism>
<proteinExistence type="predicted"/>
<keyword evidence="2" id="KW-1185">Reference proteome</keyword>
<gene>
    <name evidence="1" type="ORF">MLD38_024758</name>
</gene>
<name>A0ACB9NTA3_9MYRT</name>
<evidence type="ECO:0000313" key="1">
    <source>
        <dbReference type="EMBL" id="KAI4339865.1"/>
    </source>
</evidence>
<comment type="caution">
    <text evidence="1">The sequence shown here is derived from an EMBL/GenBank/DDBJ whole genome shotgun (WGS) entry which is preliminary data.</text>
</comment>